<dbReference type="EMBL" id="RQJX01000003">
    <property type="protein sequence ID" value="RQN09364.1"/>
    <property type="molecule type" value="Genomic_DNA"/>
</dbReference>
<dbReference type="Pfam" id="PF19694">
    <property type="entry name" value="DUF6194"/>
    <property type="match status" value="1"/>
</dbReference>
<accession>A0A3N6YHT9</accession>
<protein>
    <recommendedName>
        <fullName evidence="1">DUF6194 domain-containing protein</fullName>
    </recommendedName>
</protein>
<feature type="domain" description="DUF6194" evidence="1">
    <location>
        <begin position="1"/>
        <end position="152"/>
    </location>
</feature>
<evidence type="ECO:0000313" key="3">
    <source>
        <dbReference type="Proteomes" id="UP000275225"/>
    </source>
</evidence>
<proteinExistence type="predicted"/>
<dbReference type="RefSeq" id="WP_124235818.1">
    <property type="nucleotide sequence ID" value="NZ_JBHUFI010000009.1"/>
</dbReference>
<evidence type="ECO:0000313" key="2">
    <source>
        <dbReference type="EMBL" id="RQN09364.1"/>
    </source>
</evidence>
<comment type="caution">
    <text evidence="2">The sequence shown here is derived from an EMBL/GenBank/DDBJ whole genome shotgun (WGS) entry which is preliminary data.</text>
</comment>
<sequence length="159" mass="17513">MTIEQIRAAARALDGVLELAPQPVDAFPELAWGDYFFYFAPDGELPEREQPFATIVTKDYPDDTASRLDGEGRWRLNVHVGRARLTELVGQEPGDDSARTDFGTVDVLLPHPVYRAQGWVAIVNSGPRTSEIALALVQEAHAAAQRRAERRRGDTSGSV</sequence>
<keyword evidence="3" id="KW-1185">Reference proteome</keyword>
<name>A0A3N6YHT9_9ACTN</name>
<gene>
    <name evidence="2" type="ORF">EHW97_03730</name>
</gene>
<dbReference type="AlphaFoldDB" id="A0A3N6YHT9"/>
<dbReference type="InterPro" id="IPR045676">
    <property type="entry name" value="DUF6194"/>
</dbReference>
<dbReference type="OrthoDB" id="9783727at2"/>
<organism evidence="2 3">
    <name type="scientific">Aeromicrobium camelliae</name>
    <dbReference type="NCBI Taxonomy" id="1538144"/>
    <lineage>
        <taxon>Bacteria</taxon>
        <taxon>Bacillati</taxon>
        <taxon>Actinomycetota</taxon>
        <taxon>Actinomycetes</taxon>
        <taxon>Propionibacteriales</taxon>
        <taxon>Nocardioidaceae</taxon>
        <taxon>Aeromicrobium</taxon>
    </lineage>
</organism>
<dbReference type="Proteomes" id="UP000275225">
    <property type="component" value="Unassembled WGS sequence"/>
</dbReference>
<reference evidence="2 3" key="1">
    <citation type="submission" date="2018-11" db="EMBL/GenBank/DDBJ databases">
        <authorList>
            <person name="Li F."/>
        </authorList>
    </citation>
    <scope>NUCLEOTIDE SEQUENCE [LARGE SCALE GENOMIC DNA]</scope>
    <source>
        <strain evidence="2 3">YS17T</strain>
    </source>
</reference>
<evidence type="ECO:0000259" key="1">
    <source>
        <dbReference type="Pfam" id="PF19694"/>
    </source>
</evidence>